<evidence type="ECO:0000256" key="2">
    <source>
        <dbReference type="ARBA" id="ARBA00022741"/>
    </source>
</evidence>
<evidence type="ECO:0000313" key="5">
    <source>
        <dbReference type="EMBL" id="GGL79126.1"/>
    </source>
</evidence>
<dbReference type="RefSeq" id="WP_188970760.1">
    <property type="nucleotide sequence ID" value="NZ_BMOL01000006.1"/>
</dbReference>
<proteinExistence type="predicted"/>
<organism evidence="5 6">
    <name type="scientific">Deinococcus aerolatus</name>
    <dbReference type="NCBI Taxonomy" id="522487"/>
    <lineage>
        <taxon>Bacteria</taxon>
        <taxon>Thermotogati</taxon>
        <taxon>Deinococcota</taxon>
        <taxon>Deinococci</taxon>
        <taxon>Deinococcales</taxon>
        <taxon>Deinococcaceae</taxon>
        <taxon>Deinococcus</taxon>
    </lineage>
</organism>
<dbReference type="PANTHER" id="PTHR42788">
    <property type="entry name" value="TAURINE IMPORT ATP-BINDING PROTEIN-RELATED"/>
    <property type="match status" value="1"/>
</dbReference>
<evidence type="ECO:0000259" key="4">
    <source>
        <dbReference type="PROSITE" id="PS50893"/>
    </source>
</evidence>
<reference evidence="6" key="1">
    <citation type="journal article" date="2019" name="Int. J. Syst. Evol. Microbiol.">
        <title>The Global Catalogue of Microorganisms (GCM) 10K type strain sequencing project: providing services to taxonomists for standard genome sequencing and annotation.</title>
        <authorList>
            <consortium name="The Broad Institute Genomics Platform"/>
            <consortium name="The Broad Institute Genome Sequencing Center for Infectious Disease"/>
            <person name="Wu L."/>
            <person name="Ma J."/>
        </authorList>
    </citation>
    <scope>NUCLEOTIDE SEQUENCE [LARGE SCALE GENOMIC DNA]</scope>
    <source>
        <strain evidence="6">JCM 15442</strain>
    </source>
</reference>
<keyword evidence="2" id="KW-0547">Nucleotide-binding</keyword>
<evidence type="ECO:0000313" key="6">
    <source>
        <dbReference type="Proteomes" id="UP000639973"/>
    </source>
</evidence>
<protein>
    <submittedName>
        <fullName evidence="5">ABC transporter ATP-binding protein</fullName>
    </submittedName>
</protein>
<sequence length="255" mass="27717">MSSVTFEHVDKTFGSLNVLQGIDLLVEAGTFVALVGPSGTGKSTLLRMVAGLELPTSGQVLVGGEAVLGPDASRTLVFQEHGLLPWLTLQDNVALGLEFQGMPRVEARGHASQWLARVSLAEFARYYPHQVSGGMRQRTALVRALSVQPRVLLLDEPFGALDALTRLHLQQELSGLWTGGEMTVLMVTHDVEEALYLADRVIVLGPRPGRVIADHPVPQPRPRSRAAPSLLELRHRILADLGVNEFHPPKEVSLT</sequence>
<dbReference type="InterPro" id="IPR003439">
    <property type="entry name" value="ABC_transporter-like_ATP-bd"/>
</dbReference>
<dbReference type="Gene3D" id="3.40.50.300">
    <property type="entry name" value="P-loop containing nucleotide triphosphate hydrolases"/>
    <property type="match status" value="1"/>
</dbReference>
<dbReference type="InterPro" id="IPR003593">
    <property type="entry name" value="AAA+_ATPase"/>
</dbReference>
<dbReference type="InterPro" id="IPR027417">
    <property type="entry name" value="P-loop_NTPase"/>
</dbReference>
<dbReference type="CDD" id="cd03293">
    <property type="entry name" value="ABC_NrtD_SsuB_transporters"/>
    <property type="match status" value="1"/>
</dbReference>
<keyword evidence="6" id="KW-1185">Reference proteome</keyword>
<name>A0ABQ2G7N8_9DEIO</name>
<dbReference type="SMART" id="SM00382">
    <property type="entry name" value="AAA"/>
    <property type="match status" value="1"/>
</dbReference>
<gene>
    <name evidence="5" type="ORF">GCM10010840_16220</name>
</gene>
<accession>A0ABQ2G7N8</accession>
<dbReference type="EMBL" id="BMOL01000006">
    <property type="protein sequence ID" value="GGL79126.1"/>
    <property type="molecule type" value="Genomic_DNA"/>
</dbReference>
<dbReference type="PROSITE" id="PS50893">
    <property type="entry name" value="ABC_TRANSPORTER_2"/>
    <property type="match status" value="1"/>
</dbReference>
<dbReference type="PANTHER" id="PTHR42788:SF13">
    <property type="entry name" value="ALIPHATIC SULFONATES IMPORT ATP-BINDING PROTEIN SSUB"/>
    <property type="match status" value="1"/>
</dbReference>
<dbReference type="GO" id="GO:0005524">
    <property type="term" value="F:ATP binding"/>
    <property type="evidence" value="ECO:0007669"/>
    <property type="project" value="UniProtKB-KW"/>
</dbReference>
<dbReference type="SUPFAM" id="SSF52540">
    <property type="entry name" value="P-loop containing nucleoside triphosphate hydrolases"/>
    <property type="match status" value="1"/>
</dbReference>
<dbReference type="Pfam" id="PF00005">
    <property type="entry name" value="ABC_tran"/>
    <property type="match status" value="1"/>
</dbReference>
<keyword evidence="3 5" id="KW-0067">ATP-binding</keyword>
<comment type="caution">
    <text evidence="5">The sequence shown here is derived from an EMBL/GenBank/DDBJ whole genome shotgun (WGS) entry which is preliminary data.</text>
</comment>
<dbReference type="InterPro" id="IPR050166">
    <property type="entry name" value="ABC_transporter_ATP-bind"/>
</dbReference>
<evidence type="ECO:0000256" key="3">
    <source>
        <dbReference type="ARBA" id="ARBA00022840"/>
    </source>
</evidence>
<dbReference type="Proteomes" id="UP000639973">
    <property type="component" value="Unassembled WGS sequence"/>
</dbReference>
<keyword evidence="1" id="KW-0813">Transport</keyword>
<evidence type="ECO:0000256" key="1">
    <source>
        <dbReference type="ARBA" id="ARBA00022448"/>
    </source>
</evidence>
<feature type="domain" description="ABC transporter" evidence="4">
    <location>
        <begin position="4"/>
        <end position="231"/>
    </location>
</feature>